<feature type="transmembrane region" description="Helical" evidence="1">
    <location>
        <begin position="287"/>
        <end position="310"/>
    </location>
</feature>
<feature type="transmembrane region" description="Helical" evidence="1">
    <location>
        <begin position="725"/>
        <end position="746"/>
    </location>
</feature>
<sequence length="1137" mass="130485">MPWGNFTDSLKKHSALMVTILIIAGAVAAYLLVILPKQSTREDAKNMAVFMSVKQQLSDYIDNKVKTINWEEIPDSTAITIKPAINNKNTYYSTYIDIGQERLKAKYYIDNILIQNIALKKNDPSTLKITRKIEVKETNNNVLNGYILDTIYVNLNNFWDKIPSFTNFNSFTIIKDKETLFSENITLKDRKSLKENCDSNGPFQFENSTYRYYSGKLKVYSENGIENGIVLTIAAGIPQAYFDSSVRSIRPSLLILSLSFAILLMLSISLIKPILSSYRELVHQRDLISVIFSIGAIAALLITLSSVFLWDRTIKNNTEADLYEIVNRIDNLLPAQIKSYNNAYAAIKRFDSINENPSRKIKTSILDKKINYNQKTKEFTFNIYSEDEAGSQKASISIDDIAYPALLDGFSVMNKQGLMISAFDKKETQLLRTYADRDYFKIAMSDKTAIDSTLIRAVFSRERNEYQIIRAIKKSSDTIQVMAFKPAFQEDMKIPPGTDYLIIDSEGKVLVQSDPNKSLYQDLLNQTSDNYGLRDLISKGSNGEPFVLKYQGVSYQAYGKKITNKNATSEIPLYIVAIRDLTFTEKLSVFTFSNTFLITIIYGMFILGIMLLYSALIHQGKCNFFSRKHFYYLFPNSGNTVKYNLLIKINSIAILLMLLIWFIYPSLGFVSCIVIGLNTAFIDLILLNSPRTPATNCKSILTKFFIIITISCITSVFLFHIEKPLYGFLLLFVVHFLLISIYRLHYDTLFKDYLQPAPCSKINRRSYGLFFSSMLAKYFIIFPFILCSAIYVNEVHNLSSWHCPPLDKTKDNTVVNEDSEQFITKIYGCNCKENTIKERYKPTQGVDVADLGLLDKPTAEEIKSFVFNNKENKKLDYPLPSLFIKSKTGSIDSKSILILLFIVVILFSIIYGFINYFGNRFFFYDLIYLCQQKFFEIKSNTKKLSLPVFPDKDEVFRLTESEEDNIRLRKAFRNDINEIPPIERESFILNYNLINFDEKYKEKWGNVPDHLKPILFDFAQDNFVNYKNKDKLIELIELGYIYCNEATGRLCIADTCFGHYIIVQNKRDKKFISEFIKTSKRGMFNTLKMPIIIVVVSTLVLLMYLNKDSYDRIAMLGAGISSTLAIVNKLLGFTKTT</sequence>
<feature type="transmembrane region" description="Helical" evidence="1">
    <location>
        <begin position="224"/>
        <end position="242"/>
    </location>
</feature>
<feature type="transmembrane region" description="Helical" evidence="1">
    <location>
        <begin position="15"/>
        <end position="35"/>
    </location>
</feature>
<accession>A0ABQ1JXK8</accession>
<feature type="transmembrane region" description="Helical" evidence="1">
    <location>
        <begin position="767"/>
        <end position="792"/>
    </location>
</feature>
<proteinExistence type="predicted"/>
<reference evidence="3" key="1">
    <citation type="journal article" date="2019" name="Int. J. Syst. Evol. Microbiol.">
        <title>The Global Catalogue of Microorganisms (GCM) 10K type strain sequencing project: providing services to taxonomists for standard genome sequencing and annotation.</title>
        <authorList>
            <consortium name="The Broad Institute Genomics Platform"/>
            <consortium name="The Broad Institute Genome Sequencing Center for Infectious Disease"/>
            <person name="Wu L."/>
            <person name="Ma J."/>
        </authorList>
    </citation>
    <scope>NUCLEOTIDE SEQUENCE [LARGE SCALE GENOMIC DNA]</scope>
    <source>
        <strain evidence="3">CGMCC 1.15461</strain>
    </source>
</reference>
<evidence type="ECO:0000313" key="3">
    <source>
        <dbReference type="Proteomes" id="UP000615760"/>
    </source>
</evidence>
<keyword evidence="1" id="KW-0812">Transmembrane</keyword>
<dbReference type="EMBL" id="BMJE01000005">
    <property type="protein sequence ID" value="GGB79988.1"/>
    <property type="molecule type" value="Genomic_DNA"/>
</dbReference>
<feature type="transmembrane region" description="Helical" evidence="1">
    <location>
        <begin position="596"/>
        <end position="617"/>
    </location>
</feature>
<keyword evidence="1" id="KW-0472">Membrane</keyword>
<evidence type="ECO:0000256" key="1">
    <source>
        <dbReference type="SAM" id="Phobius"/>
    </source>
</evidence>
<evidence type="ECO:0008006" key="4">
    <source>
        <dbReference type="Google" id="ProtNLM"/>
    </source>
</evidence>
<name>A0ABQ1JXK8_9FLAO</name>
<organism evidence="2 3">
    <name type="scientific">Flavobacterium suaedae</name>
    <dbReference type="NCBI Taxonomy" id="1767027"/>
    <lineage>
        <taxon>Bacteria</taxon>
        <taxon>Pseudomonadati</taxon>
        <taxon>Bacteroidota</taxon>
        <taxon>Flavobacteriia</taxon>
        <taxon>Flavobacteriales</taxon>
        <taxon>Flavobacteriaceae</taxon>
        <taxon>Flavobacterium</taxon>
    </lineage>
</organism>
<gene>
    <name evidence="2" type="ORF">GCM10007424_20170</name>
</gene>
<feature type="transmembrane region" description="Helical" evidence="1">
    <location>
        <begin position="1112"/>
        <end position="1131"/>
    </location>
</feature>
<protein>
    <recommendedName>
        <fullName evidence="4">ABC transporter permease</fullName>
    </recommendedName>
</protein>
<feature type="transmembrane region" description="Helical" evidence="1">
    <location>
        <begin position="700"/>
        <end position="719"/>
    </location>
</feature>
<dbReference type="Proteomes" id="UP000615760">
    <property type="component" value="Unassembled WGS sequence"/>
</dbReference>
<keyword evidence="1" id="KW-1133">Transmembrane helix</keyword>
<feature type="transmembrane region" description="Helical" evidence="1">
    <location>
        <begin position="896"/>
        <end position="917"/>
    </location>
</feature>
<comment type="caution">
    <text evidence="2">The sequence shown here is derived from an EMBL/GenBank/DDBJ whole genome shotgun (WGS) entry which is preliminary data.</text>
</comment>
<dbReference type="RefSeq" id="WP_188621169.1">
    <property type="nucleotide sequence ID" value="NZ_BMJE01000005.1"/>
</dbReference>
<feature type="transmembrane region" description="Helical" evidence="1">
    <location>
        <begin position="1087"/>
        <end position="1106"/>
    </location>
</feature>
<evidence type="ECO:0000313" key="2">
    <source>
        <dbReference type="EMBL" id="GGB79988.1"/>
    </source>
</evidence>
<feature type="transmembrane region" description="Helical" evidence="1">
    <location>
        <begin position="254"/>
        <end position="275"/>
    </location>
</feature>
<keyword evidence="3" id="KW-1185">Reference proteome</keyword>
<feature type="transmembrane region" description="Helical" evidence="1">
    <location>
        <begin position="645"/>
        <end position="662"/>
    </location>
</feature>
<feature type="transmembrane region" description="Helical" evidence="1">
    <location>
        <begin position="668"/>
        <end position="688"/>
    </location>
</feature>